<dbReference type="AlphaFoldDB" id="A0A453J2Z1"/>
<reference evidence="3" key="2">
    <citation type="journal article" date="2017" name="Nat. Plants">
        <title>The Aegilops tauschii genome reveals multiple impacts of transposons.</title>
        <authorList>
            <person name="Zhao G."/>
            <person name="Zou C."/>
            <person name="Li K."/>
            <person name="Wang K."/>
            <person name="Li T."/>
            <person name="Gao L."/>
            <person name="Zhang X."/>
            <person name="Wang H."/>
            <person name="Yang Z."/>
            <person name="Liu X."/>
            <person name="Jiang W."/>
            <person name="Mao L."/>
            <person name="Kong X."/>
            <person name="Jiao Y."/>
            <person name="Jia J."/>
        </authorList>
    </citation>
    <scope>NUCLEOTIDE SEQUENCE [LARGE SCALE GENOMIC DNA]</scope>
    <source>
        <strain evidence="3">cv. AL8/78</strain>
    </source>
</reference>
<reference evidence="2" key="4">
    <citation type="submission" date="2019-03" db="UniProtKB">
        <authorList>
            <consortium name="EnsemblPlants"/>
        </authorList>
    </citation>
    <scope>IDENTIFICATION</scope>
</reference>
<feature type="chain" id="PRO_5019554829" evidence="1">
    <location>
        <begin position="23"/>
        <end position="135"/>
    </location>
</feature>
<keyword evidence="3" id="KW-1185">Reference proteome</keyword>
<protein>
    <submittedName>
        <fullName evidence="2">Uncharacterized protein</fullName>
    </submittedName>
</protein>
<dbReference type="Proteomes" id="UP000015105">
    <property type="component" value="Chromosome 4D"/>
</dbReference>
<proteinExistence type="predicted"/>
<feature type="signal peptide" evidence="1">
    <location>
        <begin position="1"/>
        <end position="22"/>
    </location>
</feature>
<dbReference type="Gramene" id="AET4Gv20770100.6">
    <property type="protein sequence ID" value="AET4Gv20770100.6"/>
    <property type="gene ID" value="AET4Gv20770100"/>
</dbReference>
<name>A0A453J2Z1_AEGTS</name>
<dbReference type="EnsemblPlants" id="AET4Gv20770100.6">
    <property type="protein sequence ID" value="AET4Gv20770100.6"/>
    <property type="gene ID" value="AET4Gv20770100"/>
</dbReference>
<accession>A0A453J2Z1</accession>
<reference evidence="2" key="5">
    <citation type="journal article" date="2021" name="G3 (Bethesda)">
        <title>Aegilops tauschii genome assembly Aet v5.0 features greater sequence contiguity and improved annotation.</title>
        <authorList>
            <person name="Wang L."/>
            <person name="Zhu T."/>
            <person name="Rodriguez J.C."/>
            <person name="Deal K.R."/>
            <person name="Dubcovsky J."/>
            <person name="McGuire P.E."/>
            <person name="Lux T."/>
            <person name="Spannagl M."/>
            <person name="Mayer K.F.X."/>
            <person name="Baldrich P."/>
            <person name="Meyers B.C."/>
            <person name="Huo N."/>
            <person name="Gu Y.Q."/>
            <person name="Zhou H."/>
            <person name="Devos K.M."/>
            <person name="Bennetzen J.L."/>
            <person name="Unver T."/>
            <person name="Budak H."/>
            <person name="Gulick P.J."/>
            <person name="Galiba G."/>
            <person name="Kalapos B."/>
            <person name="Nelson D.R."/>
            <person name="Li P."/>
            <person name="You F.M."/>
            <person name="Luo M.C."/>
            <person name="Dvorak J."/>
        </authorList>
    </citation>
    <scope>NUCLEOTIDE SEQUENCE [LARGE SCALE GENOMIC DNA]</scope>
    <source>
        <strain evidence="2">cv. AL8/78</strain>
    </source>
</reference>
<evidence type="ECO:0000256" key="1">
    <source>
        <dbReference type="SAM" id="SignalP"/>
    </source>
</evidence>
<organism evidence="2 3">
    <name type="scientific">Aegilops tauschii subsp. strangulata</name>
    <name type="common">Goatgrass</name>
    <dbReference type="NCBI Taxonomy" id="200361"/>
    <lineage>
        <taxon>Eukaryota</taxon>
        <taxon>Viridiplantae</taxon>
        <taxon>Streptophyta</taxon>
        <taxon>Embryophyta</taxon>
        <taxon>Tracheophyta</taxon>
        <taxon>Spermatophyta</taxon>
        <taxon>Magnoliopsida</taxon>
        <taxon>Liliopsida</taxon>
        <taxon>Poales</taxon>
        <taxon>Poaceae</taxon>
        <taxon>BOP clade</taxon>
        <taxon>Pooideae</taxon>
        <taxon>Triticodae</taxon>
        <taxon>Triticeae</taxon>
        <taxon>Triticinae</taxon>
        <taxon>Aegilops</taxon>
    </lineage>
</organism>
<sequence>MSLSTLWHLCSTVLLLTRHLMPFTGLATPGSKSSPMSLTVILLYDLNCNAQFHCTNNFASSALFSHPIMYSPEHCGSMFTIVLHLMLMELYSSCSVIRASVPKMNLDDVFEQKNEIARAVEDELEKVFVHHASVF</sequence>
<evidence type="ECO:0000313" key="2">
    <source>
        <dbReference type="EnsemblPlants" id="AET4Gv20770100.6"/>
    </source>
</evidence>
<reference evidence="2" key="3">
    <citation type="journal article" date="2017" name="Nature">
        <title>Genome sequence of the progenitor of the wheat D genome Aegilops tauschii.</title>
        <authorList>
            <person name="Luo M.C."/>
            <person name="Gu Y.Q."/>
            <person name="Puiu D."/>
            <person name="Wang H."/>
            <person name="Twardziok S.O."/>
            <person name="Deal K.R."/>
            <person name="Huo N."/>
            <person name="Zhu T."/>
            <person name="Wang L."/>
            <person name="Wang Y."/>
            <person name="McGuire P.E."/>
            <person name="Liu S."/>
            <person name="Long H."/>
            <person name="Ramasamy R.K."/>
            <person name="Rodriguez J.C."/>
            <person name="Van S.L."/>
            <person name="Yuan L."/>
            <person name="Wang Z."/>
            <person name="Xia Z."/>
            <person name="Xiao L."/>
            <person name="Anderson O.D."/>
            <person name="Ouyang S."/>
            <person name="Liang Y."/>
            <person name="Zimin A.V."/>
            <person name="Pertea G."/>
            <person name="Qi P."/>
            <person name="Bennetzen J.L."/>
            <person name="Dai X."/>
            <person name="Dawson M.W."/>
            <person name="Muller H.G."/>
            <person name="Kugler K."/>
            <person name="Rivarola-Duarte L."/>
            <person name="Spannagl M."/>
            <person name="Mayer K.F.X."/>
            <person name="Lu F.H."/>
            <person name="Bevan M.W."/>
            <person name="Leroy P."/>
            <person name="Li P."/>
            <person name="You F.M."/>
            <person name="Sun Q."/>
            <person name="Liu Z."/>
            <person name="Lyons E."/>
            <person name="Wicker T."/>
            <person name="Salzberg S.L."/>
            <person name="Devos K.M."/>
            <person name="Dvorak J."/>
        </authorList>
    </citation>
    <scope>NUCLEOTIDE SEQUENCE [LARGE SCALE GENOMIC DNA]</scope>
    <source>
        <strain evidence="2">cv. AL8/78</strain>
    </source>
</reference>
<keyword evidence="1" id="KW-0732">Signal</keyword>
<reference evidence="3" key="1">
    <citation type="journal article" date="2014" name="Science">
        <title>Ancient hybridizations among the ancestral genomes of bread wheat.</title>
        <authorList>
            <consortium name="International Wheat Genome Sequencing Consortium,"/>
            <person name="Marcussen T."/>
            <person name="Sandve S.R."/>
            <person name="Heier L."/>
            <person name="Spannagl M."/>
            <person name="Pfeifer M."/>
            <person name="Jakobsen K.S."/>
            <person name="Wulff B.B."/>
            <person name="Steuernagel B."/>
            <person name="Mayer K.F."/>
            <person name="Olsen O.A."/>
        </authorList>
    </citation>
    <scope>NUCLEOTIDE SEQUENCE [LARGE SCALE GENOMIC DNA]</scope>
    <source>
        <strain evidence="3">cv. AL8/78</strain>
    </source>
</reference>
<evidence type="ECO:0000313" key="3">
    <source>
        <dbReference type="Proteomes" id="UP000015105"/>
    </source>
</evidence>